<keyword evidence="1" id="KW-0479">Metal-binding</keyword>
<dbReference type="GeneID" id="77676349"/>
<dbReference type="GO" id="GO:0008270">
    <property type="term" value="F:zinc ion binding"/>
    <property type="evidence" value="ECO:0007669"/>
    <property type="project" value="UniProtKB-KW"/>
</dbReference>
<keyword evidence="5" id="KW-1185">Reference proteome</keyword>
<protein>
    <recommendedName>
        <fullName evidence="3">CCHC-type domain-containing protein</fullName>
    </recommendedName>
</protein>
<dbReference type="HOGENOM" id="CLU_085133_0_0_1"/>
<evidence type="ECO:0000256" key="2">
    <source>
        <dbReference type="SAM" id="MobiDB-lite"/>
    </source>
</evidence>
<keyword evidence="1" id="KW-0862">Zinc</keyword>
<dbReference type="SMART" id="SM00343">
    <property type="entry name" value="ZnF_C2HC"/>
    <property type="match status" value="1"/>
</dbReference>
<sequence length="285" mass="33156">MSESNISKRQNQLEAESNTASNQHEDRMHSESIGKTIELAQKALKALPLKKGSKMSKMKLGMMDMGIPRWPSLKPGLKMFTVYEELSSRSETEEKRIFTQFESHIARVGTSLEDWTNEHYEKAITVLHGLIDSEQLSPLVDPPRKGNGTWAEWVDRFVPYIIYGDYTWEEVETEFLRKFTEYPTGFLVIWRTHSQELNKSFKTLYRAAQRIDEFSKPGEDSQKKELRNKKDTSKMSCRKCGTIGHIARNCWKKNNNSSGNDNFGKYDSKKRKFDGFNNFKKKFHS</sequence>
<feature type="compositionally biased region" description="Polar residues" evidence="2">
    <location>
        <begin position="1"/>
        <end position="22"/>
    </location>
</feature>
<gene>
    <name evidence="4" type="ORF">NESG_01376</name>
</gene>
<dbReference type="GO" id="GO:0003676">
    <property type="term" value="F:nucleic acid binding"/>
    <property type="evidence" value="ECO:0007669"/>
    <property type="project" value="InterPro"/>
</dbReference>
<dbReference type="InterPro" id="IPR036875">
    <property type="entry name" value="Znf_CCHC_sf"/>
</dbReference>
<evidence type="ECO:0000313" key="4">
    <source>
        <dbReference type="EMBL" id="KFG26257.1"/>
    </source>
</evidence>
<proteinExistence type="predicted"/>
<evidence type="ECO:0000313" key="5">
    <source>
        <dbReference type="Proteomes" id="UP000054524"/>
    </source>
</evidence>
<reference evidence="4 5" key="1">
    <citation type="journal article" date="2014" name="Genome Announc.">
        <title>Genome Sequence of the Microsporidian Species Nematocida sp1 Strain ERTm6 (ATCC PRA-372).</title>
        <authorList>
            <person name="Bakowski M.A."/>
            <person name="Priest M."/>
            <person name="Young S."/>
            <person name="Cuomo C.A."/>
            <person name="Troemel E.R."/>
        </authorList>
    </citation>
    <scope>NUCLEOTIDE SEQUENCE [LARGE SCALE GENOMIC DNA]</scope>
    <source>
        <strain evidence="4 5">ERTm6</strain>
    </source>
</reference>
<accession>A0A086J289</accession>
<feature type="domain" description="CCHC-type" evidence="3">
    <location>
        <begin position="237"/>
        <end position="250"/>
    </location>
</feature>
<dbReference type="InterPro" id="IPR001878">
    <property type="entry name" value="Znf_CCHC"/>
</dbReference>
<dbReference type="SUPFAM" id="SSF57756">
    <property type="entry name" value="Retrovirus zinc finger-like domains"/>
    <property type="match status" value="1"/>
</dbReference>
<keyword evidence="1" id="KW-0863">Zinc-finger</keyword>
<dbReference type="Gene3D" id="4.10.60.10">
    <property type="entry name" value="Zinc finger, CCHC-type"/>
    <property type="match status" value="1"/>
</dbReference>
<dbReference type="AlphaFoldDB" id="A0A086J289"/>
<evidence type="ECO:0000256" key="1">
    <source>
        <dbReference type="PROSITE-ProRule" id="PRU00047"/>
    </source>
</evidence>
<dbReference type="Proteomes" id="UP000054524">
    <property type="component" value="Unassembled WGS sequence"/>
</dbReference>
<dbReference type="PROSITE" id="PS50158">
    <property type="entry name" value="ZF_CCHC"/>
    <property type="match status" value="1"/>
</dbReference>
<organism evidence="4 5">
    <name type="scientific">Nematocida ausubeli (strain ATCC PRA-371 / ERTm2)</name>
    <name type="common">Nematode killer fungus</name>
    <dbReference type="NCBI Taxonomy" id="1913371"/>
    <lineage>
        <taxon>Eukaryota</taxon>
        <taxon>Fungi</taxon>
        <taxon>Fungi incertae sedis</taxon>
        <taxon>Microsporidia</taxon>
        <taxon>Nematocida</taxon>
    </lineage>
</organism>
<dbReference type="Pfam" id="PF00098">
    <property type="entry name" value="zf-CCHC"/>
    <property type="match status" value="1"/>
</dbReference>
<name>A0A086J289_NEMA1</name>
<feature type="region of interest" description="Disordered" evidence="2">
    <location>
        <begin position="1"/>
        <end position="30"/>
    </location>
</feature>
<comment type="caution">
    <text evidence="4">The sequence shown here is derived from an EMBL/GenBank/DDBJ whole genome shotgun (WGS) entry which is preliminary data.</text>
</comment>
<dbReference type="RefSeq" id="XP_052904812.1">
    <property type="nucleotide sequence ID" value="XM_053049007.1"/>
</dbReference>
<dbReference type="EMBL" id="AKIJ01000003">
    <property type="protein sequence ID" value="KFG26257.1"/>
    <property type="molecule type" value="Genomic_DNA"/>
</dbReference>
<evidence type="ECO:0000259" key="3">
    <source>
        <dbReference type="PROSITE" id="PS50158"/>
    </source>
</evidence>